<organism evidence="1 2">
    <name type="scientific">Caenorhabditis elegans</name>
    <dbReference type="NCBI Taxonomy" id="6239"/>
    <lineage>
        <taxon>Eukaryota</taxon>
        <taxon>Metazoa</taxon>
        <taxon>Ecdysozoa</taxon>
        <taxon>Nematoda</taxon>
        <taxon>Chromadorea</taxon>
        <taxon>Rhabditida</taxon>
        <taxon>Rhabditina</taxon>
        <taxon>Rhabditomorpha</taxon>
        <taxon>Rhabditoidea</taxon>
        <taxon>Rhabditidae</taxon>
        <taxon>Peloderinae</taxon>
        <taxon>Caenorhabditis</taxon>
    </lineage>
</organism>
<dbReference type="RefSeq" id="NP_001254952.1">
    <property type="nucleotide sequence ID" value="NM_001268023.1"/>
</dbReference>
<proteinExistence type="predicted"/>
<dbReference type="Bgee" id="WBGene00194729">
    <property type="expression patterns" value="Expressed in larva and 3 other cell types or tissues"/>
</dbReference>
<dbReference type="InParanoid" id="C8JQP6"/>
<dbReference type="AlphaFoldDB" id="C8JQP6"/>
<dbReference type="GeneID" id="13190208"/>
<dbReference type="EMBL" id="BX284603">
    <property type="protein sequence ID" value="CCD65254.1"/>
    <property type="molecule type" value="Genomic_DNA"/>
</dbReference>
<dbReference type="Proteomes" id="UP000001940">
    <property type="component" value="Chromosome III"/>
</dbReference>
<protein>
    <submittedName>
        <fullName evidence="1">Uncharacterized protein</fullName>
    </submittedName>
</protein>
<dbReference type="WormBase" id="ZK783.7">
    <property type="protein sequence ID" value="CE43998"/>
    <property type="gene ID" value="WBGene00194729"/>
</dbReference>
<evidence type="ECO:0000313" key="3">
    <source>
        <dbReference type="WormBase" id="ZK783.7"/>
    </source>
</evidence>
<accession>C8JQP6</accession>
<dbReference type="KEGG" id="cel:CELE_ZK783.7"/>
<sequence length="82" mass="9638">MKSKEEDKWRNRRTNANGVCGYLVMKYFETIDNKNHERHGTLKIYHGSQLLPCTNKTITLSWSPLPLPCVFTFLFLHVIPQM</sequence>
<dbReference type="PaxDb" id="6239-ZK783.7"/>
<dbReference type="AGR" id="WB:WBGene00194729"/>
<evidence type="ECO:0000313" key="2">
    <source>
        <dbReference type="Proteomes" id="UP000001940"/>
    </source>
</evidence>
<evidence type="ECO:0000313" key="1">
    <source>
        <dbReference type="EMBL" id="CCD65254.1"/>
    </source>
</evidence>
<gene>
    <name evidence="1" type="ORF">CELE_ZK783.7</name>
    <name evidence="1 3" type="ORF">ZK783.7</name>
</gene>
<reference evidence="1 2" key="1">
    <citation type="journal article" date="1998" name="Science">
        <title>Genome sequence of the nematode C. elegans: a platform for investigating biology.</title>
        <authorList>
            <consortium name="The C. elegans sequencing consortium"/>
            <person name="Sulson J.E."/>
            <person name="Waterston R."/>
        </authorList>
    </citation>
    <scope>NUCLEOTIDE SEQUENCE [LARGE SCALE GENOMIC DNA]</scope>
    <source>
        <strain evidence="1 2">Bristol N2</strain>
    </source>
</reference>
<name>C8JQP6_CAEEL</name>
<dbReference type="CTD" id="13190208"/>
<dbReference type="HOGENOM" id="CLU_2560369_0_0_1"/>
<keyword evidence="2" id="KW-1185">Reference proteome</keyword>